<reference evidence="2" key="1">
    <citation type="submission" date="2017-09" db="EMBL/GenBank/DDBJ databases">
        <title>Depth-based differentiation of microbial function through sediment-hosted aquifers and enrichment of novel symbionts in the deep terrestrial subsurface.</title>
        <authorList>
            <person name="Probst A.J."/>
            <person name="Ladd B."/>
            <person name="Jarett J.K."/>
            <person name="Geller-Mcgrath D.E."/>
            <person name="Sieber C.M.K."/>
            <person name="Emerson J.B."/>
            <person name="Anantharaman K."/>
            <person name="Thomas B.C."/>
            <person name="Malmstrom R."/>
            <person name="Stieglmeier M."/>
            <person name="Klingl A."/>
            <person name="Woyke T."/>
            <person name="Ryan C.M."/>
            <person name="Banfield J.F."/>
        </authorList>
    </citation>
    <scope>NUCLEOTIDE SEQUENCE [LARGE SCALE GENOMIC DNA]</scope>
</reference>
<organism evidence="1 2">
    <name type="scientific">candidate division WWE3 bacterium CG_4_10_14_0_2_um_filter_41_14</name>
    <dbReference type="NCBI Taxonomy" id="1975072"/>
    <lineage>
        <taxon>Bacteria</taxon>
        <taxon>Katanobacteria</taxon>
    </lineage>
</organism>
<evidence type="ECO:0000313" key="1">
    <source>
        <dbReference type="EMBL" id="PIZ45345.1"/>
    </source>
</evidence>
<accession>A0A2M7TGU2</accession>
<protein>
    <submittedName>
        <fullName evidence="1">Uncharacterized protein</fullName>
    </submittedName>
</protein>
<comment type="caution">
    <text evidence="1">The sequence shown here is derived from an EMBL/GenBank/DDBJ whole genome shotgun (WGS) entry which is preliminary data.</text>
</comment>
<sequence>MKPSQQSTNMIRLTAIIVVFFVTIGLIQAGYGALSSQQGLPSWLTNALNPAPTPLTSASNTPIPTPIFITTDSVVAPEFAAGGKVKSFDKDVLIVVTDAGEITIDTQKIKTFYLSTPDRAVVREVTNIAALNLTQNVLISLIQNGQTYAIVKFVPAVN</sequence>
<dbReference type="AlphaFoldDB" id="A0A2M7TGU2"/>
<proteinExistence type="predicted"/>
<evidence type="ECO:0000313" key="2">
    <source>
        <dbReference type="Proteomes" id="UP000228920"/>
    </source>
</evidence>
<dbReference type="Proteomes" id="UP000228920">
    <property type="component" value="Unassembled WGS sequence"/>
</dbReference>
<dbReference type="EMBL" id="PFNL01000141">
    <property type="protein sequence ID" value="PIZ45345.1"/>
    <property type="molecule type" value="Genomic_DNA"/>
</dbReference>
<name>A0A2M7TGU2_UNCKA</name>
<gene>
    <name evidence="1" type="ORF">COY32_05390</name>
</gene>